<name>A0A7X9FNZ7_9DELT</name>
<dbReference type="CDD" id="cd00851">
    <property type="entry name" value="MTH1175"/>
    <property type="match status" value="1"/>
</dbReference>
<dbReference type="SUPFAM" id="SSF53146">
    <property type="entry name" value="Nitrogenase accessory factor-like"/>
    <property type="match status" value="1"/>
</dbReference>
<protein>
    <submittedName>
        <fullName evidence="2">Dinitrogenase iron-molybdenum cofactor biosynthesis protein</fullName>
    </submittedName>
</protein>
<dbReference type="Gene3D" id="3.30.420.130">
    <property type="entry name" value="Dinitrogenase iron-molybdenum cofactor biosynthesis domain"/>
    <property type="match status" value="1"/>
</dbReference>
<accession>A0A7X9FNZ7</accession>
<evidence type="ECO:0000313" key="3">
    <source>
        <dbReference type="Proteomes" id="UP000524246"/>
    </source>
</evidence>
<dbReference type="InterPro" id="IPR003731">
    <property type="entry name" value="Di-Nase_FeMo-co_biosynth"/>
</dbReference>
<dbReference type="PANTHER" id="PTHR42983:SF1">
    <property type="entry name" value="IRON-MOLYBDENUM PROTEIN"/>
    <property type="match status" value="1"/>
</dbReference>
<proteinExistence type="predicted"/>
<dbReference type="InterPro" id="IPR033913">
    <property type="entry name" value="MTH1175_dom"/>
</dbReference>
<organism evidence="2 3">
    <name type="scientific">SAR324 cluster bacterium</name>
    <dbReference type="NCBI Taxonomy" id="2024889"/>
    <lineage>
        <taxon>Bacteria</taxon>
        <taxon>Deltaproteobacteria</taxon>
        <taxon>SAR324 cluster</taxon>
    </lineage>
</organism>
<dbReference type="EMBL" id="JAAZON010000023">
    <property type="protein sequence ID" value="NMC61655.1"/>
    <property type="molecule type" value="Genomic_DNA"/>
</dbReference>
<dbReference type="PANTHER" id="PTHR42983">
    <property type="entry name" value="DINITROGENASE IRON-MOLYBDENUM COFACTOR PROTEIN-RELATED"/>
    <property type="match status" value="1"/>
</dbReference>
<feature type="domain" description="Dinitrogenase iron-molybdenum cofactor biosynthesis" evidence="1">
    <location>
        <begin position="14"/>
        <end position="103"/>
    </location>
</feature>
<dbReference type="InterPro" id="IPR036105">
    <property type="entry name" value="DiNase_FeMo-co_biosyn_sf"/>
</dbReference>
<dbReference type="Pfam" id="PF02579">
    <property type="entry name" value="Nitro_FeMo-Co"/>
    <property type="match status" value="1"/>
</dbReference>
<reference evidence="2 3" key="1">
    <citation type="journal article" date="2020" name="Biotechnol. Biofuels">
        <title>New insights from the biogas microbiome by comprehensive genome-resolved metagenomics of nearly 1600 species originating from multiple anaerobic digesters.</title>
        <authorList>
            <person name="Campanaro S."/>
            <person name="Treu L."/>
            <person name="Rodriguez-R L.M."/>
            <person name="Kovalovszki A."/>
            <person name="Ziels R.M."/>
            <person name="Maus I."/>
            <person name="Zhu X."/>
            <person name="Kougias P.G."/>
            <person name="Basile A."/>
            <person name="Luo G."/>
            <person name="Schluter A."/>
            <person name="Konstantinidis K.T."/>
            <person name="Angelidaki I."/>
        </authorList>
    </citation>
    <scope>NUCLEOTIDE SEQUENCE [LARGE SCALE GENOMIC DNA]</scope>
    <source>
        <strain evidence="2">AS27yjCOA_65</strain>
    </source>
</reference>
<evidence type="ECO:0000313" key="2">
    <source>
        <dbReference type="EMBL" id="NMC61655.1"/>
    </source>
</evidence>
<comment type="caution">
    <text evidence="2">The sequence shown here is derived from an EMBL/GenBank/DDBJ whole genome shotgun (WGS) entry which is preliminary data.</text>
</comment>
<evidence type="ECO:0000259" key="1">
    <source>
        <dbReference type="Pfam" id="PF02579"/>
    </source>
</evidence>
<dbReference type="Proteomes" id="UP000524246">
    <property type="component" value="Unassembled WGS sequence"/>
</dbReference>
<sequence>MKIAFTSSGDNLRAPLNPHFGRAPKFLIYDLENGDFEIIDNRQNLNAVQGAGIQSAETVSASKVGAVVTGHCGPKAFQALNLAGIKVFHTDSETIAEAIEKYKSGALVEATIEDSERH</sequence>
<dbReference type="AlphaFoldDB" id="A0A7X9FNZ7"/>
<gene>
    <name evidence="2" type="ORF">GYA55_00655</name>
</gene>